<dbReference type="Pfam" id="PF00924">
    <property type="entry name" value="MS_channel_2nd"/>
    <property type="match status" value="1"/>
</dbReference>
<evidence type="ECO:0000256" key="2">
    <source>
        <dbReference type="SAM" id="SignalP"/>
    </source>
</evidence>
<dbReference type="PANTHER" id="PTHR30566">
    <property type="entry name" value="YNAI-RELATED MECHANOSENSITIVE ION CHANNEL"/>
    <property type="match status" value="1"/>
</dbReference>
<name>A0ABZ0Y7N2_9GAMM</name>
<keyword evidence="1" id="KW-0812">Transmembrane</keyword>
<dbReference type="InterPro" id="IPR006685">
    <property type="entry name" value="MscS_channel_2nd"/>
</dbReference>
<dbReference type="InterPro" id="IPR010920">
    <property type="entry name" value="LSM_dom_sf"/>
</dbReference>
<evidence type="ECO:0000313" key="5">
    <source>
        <dbReference type="Proteomes" id="UP001321908"/>
    </source>
</evidence>
<dbReference type="PANTHER" id="PTHR30566:SF25">
    <property type="entry name" value="INNER MEMBRANE PROTEIN"/>
    <property type="match status" value="1"/>
</dbReference>
<keyword evidence="1" id="KW-1133">Transmembrane helix</keyword>
<feature type="transmembrane region" description="Helical" evidence="1">
    <location>
        <begin position="336"/>
        <end position="355"/>
    </location>
</feature>
<evidence type="ECO:0000313" key="4">
    <source>
        <dbReference type="EMBL" id="WQH08068.1"/>
    </source>
</evidence>
<feature type="transmembrane region" description="Helical" evidence="1">
    <location>
        <begin position="210"/>
        <end position="230"/>
    </location>
</feature>
<dbReference type="Gene3D" id="1.10.287.1260">
    <property type="match status" value="1"/>
</dbReference>
<keyword evidence="5" id="KW-1185">Reference proteome</keyword>
<dbReference type="Proteomes" id="UP001321908">
    <property type="component" value="Chromosome"/>
</dbReference>
<keyword evidence="2" id="KW-0732">Signal</keyword>
<feature type="transmembrane region" description="Helical" evidence="1">
    <location>
        <begin position="367"/>
        <end position="390"/>
    </location>
</feature>
<feature type="signal peptide" evidence="2">
    <location>
        <begin position="1"/>
        <end position="25"/>
    </location>
</feature>
<protein>
    <submittedName>
        <fullName evidence="4">Mechanosensitive ion channel</fullName>
    </submittedName>
</protein>
<feature type="chain" id="PRO_5047038830" evidence="2">
    <location>
        <begin position="26"/>
        <end position="571"/>
    </location>
</feature>
<reference evidence="4 5" key="1">
    <citation type="submission" date="2023-11" db="EMBL/GenBank/DDBJ databases">
        <title>MicrobeMod: A computational toolkit for identifying prokaryotic methylation and restriction-modification with nanopore sequencing.</title>
        <authorList>
            <person name="Crits-Christoph A."/>
            <person name="Kang S.C."/>
            <person name="Lee H."/>
            <person name="Ostrov N."/>
        </authorList>
    </citation>
    <scope>NUCLEOTIDE SEQUENCE [LARGE SCALE GENOMIC DNA]</scope>
    <source>
        <strain evidence="4 5">ATCC 43984</strain>
    </source>
</reference>
<gene>
    <name evidence="4" type="ORF">SR908_11300</name>
</gene>
<feature type="transmembrane region" description="Helical" evidence="1">
    <location>
        <begin position="257"/>
        <end position="280"/>
    </location>
</feature>
<keyword evidence="1" id="KW-0472">Membrane</keyword>
<feature type="transmembrane region" description="Helical" evidence="1">
    <location>
        <begin position="286"/>
        <end position="304"/>
    </location>
</feature>
<proteinExistence type="predicted"/>
<feature type="domain" description="Mechanosensitive ion channel MscS" evidence="3">
    <location>
        <begin position="385"/>
        <end position="450"/>
    </location>
</feature>
<dbReference type="SUPFAM" id="SSF50182">
    <property type="entry name" value="Sm-like ribonucleoproteins"/>
    <property type="match status" value="1"/>
</dbReference>
<sequence length="571" mass="64259">MKKNGAWRLWLVAAVVFIFSSLCLAQTSDDDSEETRWFSVDSLNAGLGQVPKAVKRMTPRESIRSFLTLTENEDFVAAAQILNLSELSSAEQRERGEQLARQLAEVLKRGEWLKVSSLPGRQDAAIEDPTGQHPQTGEPRRNLKLASLTAKGESYDIRLGRYRVGDEEPVWLVMPDSVSSVPLLYEEYGPLMFEAYIPDRFKASFGVLRIWEWIAIPVFLLLVGLMGWWVHHLVGMATRWLPAGSPSIFVGRIKTPVALVVMSLVTQTVLDYVVSFSAVATTSFRVLLIVILAWGGCTIALRLVDTFMLQITRHLIGQIDDTKPQDARKFLTTLYALRRIIILITVTAVSIYVLSQIQLFETLGVTLLASASVLAVLVGIAGQTVLGNILSSFQLSLAKPIRIGDLVVFEDQWCYVEGIFYTYIRLRVWNDRRLIVPVTYFVSRPFENLSVKSAKEFRSLELILHLSADIQCLREKFLEYAQEEDNVIEHHKLSCYVTGQTERAQTVVCYLMTSDPFAGWVAEMNVREKLMAFIRDNHPEWWPREVTAISEYDVALGERPGRPSGHGGGAS</sequence>
<organism evidence="4 5">
    <name type="scientific">Chromohalobacter canadensis</name>
    <dbReference type="NCBI Taxonomy" id="141389"/>
    <lineage>
        <taxon>Bacteria</taxon>
        <taxon>Pseudomonadati</taxon>
        <taxon>Pseudomonadota</taxon>
        <taxon>Gammaproteobacteria</taxon>
        <taxon>Oceanospirillales</taxon>
        <taxon>Halomonadaceae</taxon>
        <taxon>Chromohalobacter</taxon>
    </lineage>
</organism>
<accession>A0ABZ0Y7N2</accession>
<dbReference type="EMBL" id="CP140151">
    <property type="protein sequence ID" value="WQH08068.1"/>
    <property type="molecule type" value="Genomic_DNA"/>
</dbReference>
<evidence type="ECO:0000259" key="3">
    <source>
        <dbReference type="Pfam" id="PF00924"/>
    </source>
</evidence>
<evidence type="ECO:0000256" key="1">
    <source>
        <dbReference type="SAM" id="Phobius"/>
    </source>
</evidence>
<dbReference type="RefSeq" id="WP_246924222.1">
    <property type="nucleotide sequence ID" value="NZ_CP140151.1"/>
</dbReference>